<evidence type="ECO:0000256" key="2">
    <source>
        <dbReference type="SAM" id="MobiDB-lite"/>
    </source>
</evidence>
<dbReference type="AlphaFoldDB" id="A0A5M9J7A5"/>
<organism evidence="3 4">
    <name type="scientific">Monilinia fructicola</name>
    <name type="common">Brown rot fungus</name>
    <name type="synonym">Ciboria fructicola</name>
    <dbReference type="NCBI Taxonomy" id="38448"/>
    <lineage>
        <taxon>Eukaryota</taxon>
        <taxon>Fungi</taxon>
        <taxon>Dikarya</taxon>
        <taxon>Ascomycota</taxon>
        <taxon>Pezizomycotina</taxon>
        <taxon>Leotiomycetes</taxon>
        <taxon>Helotiales</taxon>
        <taxon>Sclerotiniaceae</taxon>
        <taxon>Monilinia</taxon>
    </lineage>
</organism>
<evidence type="ECO:0000256" key="1">
    <source>
        <dbReference type="SAM" id="Coils"/>
    </source>
</evidence>
<feature type="coiled-coil region" evidence="1">
    <location>
        <begin position="422"/>
        <end position="449"/>
    </location>
</feature>
<dbReference type="Proteomes" id="UP000322873">
    <property type="component" value="Unassembled WGS sequence"/>
</dbReference>
<proteinExistence type="predicted"/>
<reference evidence="3 4" key="1">
    <citation type="submission" date="2019-06" db="EMBL/GenBank/DDBJ databases">
        <title>Genome Sequence of the Brown Rot Fungal Pathogen Monilinia fructicola.</title>
        <authorList>
            <person name="De Miccolis Angelini R.M."/>
            <person name="Landi L."/>
            <person name="Abate D."/>
            <person name="Pollastro S."/>
            <person name="Romanazzi G."/>
            <person name="Faretra F."/>
        </authorList>
    </citation>
    <scope>NUCLEOTIDE SEQUENCE [LARGE SCALE GENOMIC DNA]</scope>
    <source>
        <strain evidence="3 4">Mfrc123</strain>
    </source>
</reference>
<dbReference type="VEuPathDB" id="FungiDB:MFRU_024g01160"/>
<evidence type="ECO:0000313" key="3">
    <source>
        <dbReference type="EMBL" id="KAA8563692.1"/>
    </source>
</evidence>
<feature type="compositionally biased region" description="Polar residues" evidence="2">
    <location>
        <begin position="583"/>
        <end position="623"/>
    </location>
</feature>
<keyword evidence="4" id="KW-1185">Reference proteome</keyword>
<dbReference type="EMBL" id="VICG01000016">
    <property type="protein sequence ID" value="KAA8563692.1"/>
    <property type="molecule type" value="Genomic_DNA"/>
</dbReference>
<sequence length="713" mass="81345">MGSPHTYSFFLPVDNHRGSEDHYQTNSVTTDPFQYQFSESDGGFDTASLSLDSQCTPLPQPELCPSISGPITSPQSLTSKSQYLIGSALEPEKSDEVFPRVLNDMYDRVEHAFRVLSICLRDFATVHPESYSAEVDAYLSLLNEYSYQLFLRGYRPKTFTKRDHEYLVPLYSSIYSRHHRMDIGESGFIRRFVRHAIKRLRSDIRSIEVHELQDAEKAKKHGYSDDYDFDPTENRIIVDRELVDLEKKFRSAIGPFWETDSVLYWQSLPTQEARFSVKSKSVIDVINGEVGYLPFIKMLRCCVLGVEAMFKNVKSMVRLGARDEVAKKQIITTHMEDLKSSIFRFLCSIFPENLSNDLVNYWIEGKQKHPTRPIFLQDLIPALRTRKHMIMKDIREIATENLEKIDQRWNNPDTILTYRIKRRQAIEDCAAIERELEDFEKRLLCVDREWNSQRLLSFLESGVEVSDQWSLKDLTENDADALRESLPDMKSLGQEILSSLREIVPELQSVNQAALLSSILRCMAIHHHKGQDSSSGVASTDTPSVSQTFPNDVRSISSRYNAKERIWRVTCTDEVEETGTPHPATTESVSQSSAFQSEQFDNINTPNSTPSPASQYSTRSDSPTLGHKLSYRQIVGINPTIAGPSSSSANTMGREPKDIKNPELLHAGAHLARTWEDIQRNQQLKALSIYPKDNLTSTSRSRMEDWGGKGDIL</sequence>
<evidence type="ECO:0000313" key="4">
    <source>
        <dbReference type="Proteomes" id="UP000322873"/>
    </source>
</evidence>
<comment type="caution">
    <text evidence="3">The sequence shown here is derived from an EMBL/GenBank/DDBJ whole genome shotgun (WGS) entry which is preliminary data.</text>
</comment>
<feature type="region of interest" description="Disordered" evidence="2">
    <location>
        <begin position="573"/>
        <end position="625"/>
    </location>
</feature>
<protein>
    <submittedName>
        <fullName evidence="3">Uncharacterized protein</fullName>
    </submittedName>
</protein>
<accession>A0A5M9J7A5</accession>
<feature type="region of interest" description="Disordered" evidence="2">
    <location>
        <begin position="530"/>
        <end position="550"/>
    </location>
</feature>
<gene>
    <name evidence="3" type="ORF">EYC84_011712</name>
</gene>
<keyword evidence="1" id="KW-0175">Coiled coil</keyword>
<name>A0A5M9J7A5_MONFR</name>
<feature type="compositionally biased region" description="Polar residues" evidence="2">
    <location>
        <begin position="532"/>
        <end position="550"/>
    </location>
</feature>